<feature type="compositionally biased region" description="Basic residues" evidence="1">
    <location>
        <begin position="72"/>
        <end position="83"/>
    </location>
</feature>
<organism evidence="2 3">
    <name type="scientific">Pleurotus eryngii</name>
    <name type="common">Boletus of the steppes</name>
    <dbReference type="NCBI Taxonomy" id="5323"/>
    <lineage>
        <taxon>Eukaryota</taxon>
        <taxon>Fungi</taxon>
        <taxon>Dikarya</taxon>
        <taxon>Basidiomycota</taxon>
        <taxon>Agaricomycotina</taxon>
        <taxon>Agaricomycetes</taxon>
        <taxon>Agaricomycetidae</taxon>
        <taxon>Agaricales</taxon>
        <taxon>Pleurotineae</taxon>
        <taxon>Pleurotaceae</taxon>
        <taxon>Pleurotus</taxon>
    </lineage>
</organism>
<dbReference type="AlphaFoldDB" id="A0A9P6DJB9"/>
<accession>A0A9P6DJB9</accession>
<feature type="compositionally biased region" description="Polar residues" evidence="1">
    <location>
        <begin position="1"/>
        <end position="17"/>
    </location>
</feature>
<evidence type="ECO:0000313" key="2">
    <source>
        <dbReference type="EMBL" id="KAF9500273.1"/>
    </source>
</evidence>
<dbReference type="EMBL" id="MU154528">
    <property type="protein sequence ID" value="KAF9500273.1"/>
    <property type="molecule type" value="Genomic_DNA"/>
</dbReference>
<dbReference type="Gene3D" id="2.40.50.40">
    <property type="match status" value="1"/>
</dbReference>
<dbReference type="OrthoDB" id="3647690at2759"/>
<evidence type="ECO:0008006" key="4">
    <source>
        <dbReference type="Google" id="ProtNLM"/>
    </source>
</evidence>
<evidence type="ECO:0000256" key="1">
    <source>
        <dbReference type="SAM" id="MobiDB-lite"/>
    </source>
</evidence>
<evidence type="ECO:0000313" key="3">
    <source>
        <dbReference type="Proteomes" id="UP000807025"/>
    </source>
</evidence>
<name>A0A9P6DJB9_PLEER</name>
<feature type="region of interest" description="Disordered" evidence="1">
    <location>
        <begin position="37"/>
        <end position="179"/>
    </location>
</feature>
<protein>
    <recommendedName>
        <fullName evidence="4">Chromo domain-containing protein</fullName>
    </recommendedName>
</protein>
<feature type="region of interest" description="Disordered" evidence="1">
    <location>
        <begin position="1"/>
        <end position="22"/>
    </location>
</feature>
<reference evidence="2" key="1">
    <citation type="submission" date="2020-11" db="EMBL/GenBank/DDBJ databases">
        <authorList>
            <consortium name="DOE Joint Genome Institute"/>
            <person name="Ahrendt S."/>
            <person name="Riley R."/>
            <person name="Andreopoulos W."/>
            <person name="Labutti K."/>
            <person name="Pangilinan J."/>
            <person name="Ruiz-Duenas F.J."/>
            <person name="Barrasa J.M."/>
            <person name="Sanchez-Garcia M."/>
            <person name="Camarero S."/>
            <person name="Miyauchi S."/>
            <person name="Serrano A."/>
            <person name="Linde D."/>
            <person name="Babiker R."/>
            <person name="Drula E."/>
            <person name="Ayuso-Fernandez I."/>
            <person name="Pacheco R."/>
            <person name="Padilla G."/>
            <person name="Ferreira P."/>
            <person name="Barriuso J."/>
            <person name="Kellner H."/>
            <person name="Castanera R."/>
            <person name="Alfaro M."/>
            <person name="Ramirez L."/>
            <person name="Pisabarro A.G."/>
            <person name="Kuo A."/>
            <person name="Tritt A."/>
            <person name="Lipzen A."/>
            <person name="He G."/>
            <person name="Yan M."/>
            <person name="Ng V."/>
            <person name="Cullen D."/>
            <person name="Martin F."/>
            <person name="Rosso M.-N."/>
            <person name="Henrissat B."/>
            <person name="Hibbett D."/>
            <person name="Martinez A.T."/>
            <person name="Grigoriev I.V."/>
        </authorList>
    </citation>
    <scope>NUCLEOTIDE SEQUENCE</scope>
    <source>
        <strain evidence="2">ATCC 90797</strain>
    </source>
</reference>
<feature type="compositionally biased region" description="Low complexity" evidence="1">
    <location>
        <begin position="84"/>
        <end position="103"/>
    </location>
</feature>
<proteinExistence type="predicted"/>
<gene>
    <name evidence="2" type="ORF">BDN71DRAFT_1194826</name>
</gene>
<feature type="compositionally biased region" description="Polar residues" evidence="1">
    <location>
        <begin position="47"/>
        <end position="58"/>
    </location>
</feature>
<comment type="caution">
    <text evidence="2">The sequence shown here is derived from an EMBL/GenBank/DDBJ whole genome shotgun (WGS) entry which is preliminary data.</text>
</comment>
<keyword evidence="3" id="KW-1185">Reference proteome</keyword>
<dbReference type="Proteomes" id="UP000807025">
    <property type="component" value="Unassembled WGS sequence"/>
</dbReference>
<sequence>MSDEPSQGESSEVQFVEQSGDEENLWEVLEITAERSNSYRVKWAGTDPTTGKPWQQSWVPKHDCTPELVSSWKRKKHAKRKGKSSTGSTTRRSASATRKSSSAPSDASTVVSSKKRKVGEDDAGDAPLDVNDQSTIPVKKRRRTLATPADEGEEDKNLITVHLRNPVKSNQSPRECDRS</sequence>